<evidence type="ECO:0000256" key="6">
    <source>
        <dbReference type="SAM" id="Phobius"/>
    </source>
</evidence>
<reference evidence="8 9" key="1">
    <citation type="journal article" date="2014" name="Genome Biol. Evol.">
        <title>Comparative genomics and transcriptomics analyses reveal divergent lifestyle features of nematode endoparasitic fungus Hirsutella minnesotensis.</title>
        <authorList>
            <person name="Lai Y."/>
            <person name="Liu K."/>
            <person name="Zhang X."/>
            <person name="Zhang X."/>
            <person name="Li K."/>
            <person name="Wang N."/>
            <person name="Shu C."/>
            <person name="Wu Y."/>
            <person name="Wang C."/>
            <person name="Bushley K.E."/>
            <person name="Xiang M."/>
            <person name="Liu X."/>
        </authorList>
    </citation>
    <scope>NUCLEOTIDE SEQUENCE [LARGE SCALE GENOMIC DNA]</scope>
    <source>
        <strain evidence="8 9">3608</strain>
    </source>
</reference>
<evidence type="ECO:0000256" key="2">
    <source>
        <dbReference type="ARBA" id="ARBA00022692"/>
    </source>
</evidence>
<dbReference type="Proteomes" id="UP000054481">
    <property type="component" value="Unassembled WGS sequence"/>
</dbReference>
<evidence type="ECO:0000259" key="7">
    <source>
        <dbReference type="Pfam" id="PF20684"/>
    </source>
</evidence>
<keyword evidence="4 6" id="KW-0472">Membrane</keyword>
<dbReference type="PANTHER" id="PTHR33048">
    <property type="entry name" value="PTH11-LIKE INTEGRAL MEMBRANE PROTEIN (AFU_ORTHOLOGUE AFUA_5G11245)"/>
    <property type="match status" value="1"/>
</dbReference>
<evidence type="ECO:0000256" key="3">
    <source>
        <dbReference type="ARBA" id="ARBA00022989"/>
    </source>
</evidence>
<proteinExistence type="inferred from homology"/>
<evidence type="ECO:0000256" key="5">
    <source>
        <dbReference type="ARBA" id="ARBA00038359"/>
    </source>
</evidence>
<evidence type="ECO:0000256" key="4">
    <source>
        <dbReference type="ARBA" id="ARBA00023136"/>
    </source>
</evidence>
<dbReference type="InterPro" id="IPR052337">
    <property type="entry name" value="SAT4-like"/>
</dbReference>
<dbReference type="AlphaFoldDB" id="A0A0F7ZKN7"/>
<protein>
    <recommendedName>
        <fullName evidence="7">Rhodopsin domain-containing protein</fullName>
    </recommendedName>
</protein>
<keyword evidence="3 6" id="KW-1133">Transmembrane helix</keyword>
<dbReference type="InterPro" id="IPR049326">
    <property type="entry name" value="Rhodopsin_dom_fungi"/>
</dbReference>
<feature type="transmembrane region" description="Helical" evidence="6">
    <location>
        <begin position="186"/>
        <end position="213"/>
    </location>
</feature>
<feature type="transmembrane region" description="Helical" evidence="6">
    <location>
        <begin position="66"/>
        <end position="87"/>
    </location>
</feature>
<evidence type="ECO:0000256" key="1">
    <source>
        <dbReference type="ARBA" id="ARBA00004141"/>
    </source>
</evidence>
<feature type="transmembrane region" description="Helical" evidence="6">
    <location>
        <begin position="107"/>
        <end position="130"/>
    </location>
</feature>
<comment type="similarity">
    <text evidence="5">Belongs to the SAT4 family.</text>
</comment>
<evidence type="ECO:0000313" key="8">
    <source>
        <dbReference type="EMBL" id="KJZ75446.1"/>
    </source>
</evidence>
<comment type="subcellular location">
    <subcellularLocation>
        <location evidence="1">Membrane</location>
        <topology evidence="1">Multi-pass membrane protein</topology>
    </subcellularLocation>
</comment>
<dbReference type="OrthoDB" id="5329176at2759"/>
<dbReference type="Pfam" id="PF20684">
    <property type="entry name" value="Fung_rhodopsin"/>
    <property type="match status" value="1"/>
</dbReference>
<feature type="transmembrane region" description="Helical" evidence="6">
    <location>
        <begin position="263"/>
        <end position="287"/>
    </location>
</feature>
<feature type="transmembrane region" description="Helical" evidence="6">
    <location>
        <begin position="142"/>
        <end position="166"/>
    </location>
</feature>
<organism evidence="8 9">
    <name type="scientific">Hirsutella minnesotensis 3608</name>
    <dbReference type="NCBI Taxonomy" id="1043627"/>
    <lineage>
        <taxon>Eukaryota</taxon>
        <taxon>Fungi</taxon>
        <taxon>Dikarya</taxon>
        <taxon>Ascomycota</taxon>
        <taxon>Pezizomycotina</taxon>
        <taxon>Sordariomycetes</taxon>
        <taxon>Hypocreomycetidae</taxon>
        <taxon>Hypocreales</taxon>
        <taxon>Ophiocordycipitaceae</taxon>
        <taxon>Hirsutella</taxon>
    </lineage>
</organism>
<keyword evidence="2 6" id="KW-0812">Transmembrane</keyword>
<feature type="transmembrane region" description="Helical" evidence="6">
    <location>
        <begin position="34"/>
        <end position="54"/>
    </location>
</feature>
<name>A0A0F7ZKN7_9HYPO</name>
<dbReference type="GO" id="GO:0016020">
    <property type="term" value="C:membrane"/>
    <property type="evidence" value="ECO:0007669"/>
    <property type="project" value="UniProtKB-SubCell"/>
</dbReference>
<gene>
    <name evidence="8" type="ORF">HIM_05142</name>
</gene>
<dbReference type="EMBL" id="KQ030517">
    <property type="protein sequence ID" value="KJZ75446.1"/>
    <property type="molecule type" value="Genomic_DNA"/>
</dbReference>
<keyword evidence="9" id="KW-1185">Reference proteome</keyword>
<sequence>MAAPLPPGVVDLCQVPALAPPPGVVPNFVDPVNLSLPTLVVGGIFAAISCIFVAGRIYANWAVLDLTLVGYILTKCYTGIIMGLHELSRHAWDVPLCSYLSDYTMKMLFTSNVFLGPTQFVVKVAILTLYLQIFAVQRPVRYAIWGGVALCALVYLPHPIVVFIFSAPRVGHPWIDVVLSGSSTKLAFYAPLHGIGSIIIDIYIFVLPVVILSKLKLAKKKKLQIIAVFLTASLGIISSCFACYWRLVIAFKAGDYTWNEAQLFIWIMVEHDVAIIVGCMPAVAGLVKTQSAKSAFLSSLRSKLQGSHKTISKQSGDETPKQGLILPQYSGRAARADYYELHNSMSDMRTDRSAAEKDFVVQTTSPLEGSILRTTDISQESRPYRAGC</sequence>
<accession>A0A0F7ZKN7</accession>
<feature type="domain" description="Rhodopsin" evidence="7">
    <location>
        <begin position="65"/>
        <end position="288"/>
    </location>
</feature>
<evidence type="ECO:0000313" key="9">
    <source>
        <dbReference type="Proteomes" id="UP000054481"/>
    </source>
</evidence>
<feature type="transmembrane region" description="Helical" evidence="6">
    <location>
        <begin position="225"/>
        <end position="251"/>
    </location>
</feature>
<dbReference type="PANTHER" id="PTHR33048:SF47">
    <property type="entry name" value="INTEGRAL MEMBRANE PROTEIN-RELATED"/>
    <property type="match status" value="1"/>
</dbReference>